<keyword evidence="3 8" id="KW-1134">Transmembrane beta strand</keyword>
<dbReference type="Pfam" id="PF13715">
    <property type="entry name" value="CarbopepD_reg_2"/>
    <property type="match status" value="1"/>
</dbReference>
<evidence type="ECO:0000259" key="11">
    <source>
        <dbReference type="Pfam" id="PF00593"/>
    </source>
</evidence>
<dbReference type="SUPFAM" id="SSF49464">
    <property type="entry name" value="Carboxypeptidase regulatory domain-like"/>
    <property type="match status" value="1"/>
</dbReference>
<comment type="similarity">
    <text evidence="8 9">Belongs to the TonB-dependent receptor family.</text>
</comment>
<keyword evidence="6 8" id="KW-0472">Membrane</keyword>
<dbReference type="InterPro" id="IPR000531">
    <property type="entry name" value="Beta-barrel_TonB"/>
</dbReference>
<accession>A0A1H3WLQ9</accession>
<keyword evidence="7 8" id="KW-0998">Cell outer membrane</keyword>
<dbReference type="Gene3D" id="2.60.40.1120">
    <property type="entry name" value="Carboxypeptidase-like, regulatory domain"/>
    <property type="match status" value="1"/>
</dbReference>
<evidence type="ECO:0000256" key="8">
    <source>
        <dbReference type="PROSITE-ProRule" id="PRU01360"/>
    </source>
</evidence>
<dbReference type="NCBIfam" id="TIGR04057">
    <property type="entry name" value="SusC_RagA_signa"/>
    <property type="match status" value="1"/>
</dbReference>
<keyword evidence="4 8" id="KW-0812">Transmembrane</keyword>
<dbReference type="InterPro" id="IPR023997">
    <property type="entry name" value="TonB-dep_OMP_SusC/RagA_CS"/>
</dbReference>
<comment type="subcellular location">
    <subcellularLocation>
        <location evidence="1 8">Cell outer membrane</location>
        <topology evidence="1 8">Multi-pass membrane protein</topology>
    </subcellularLocation>
</comment>
<dbReference type="InterPro" id="IPR023996">
    <property type="entry name" value="TonB-dep_OMP_SusC/RagA"/>
</dbReference>
<evidence type="ECO:0000313" key="13">
    <source>
        <dbReference type="EMBL" id="SDZ88065.1"/>
    </source>
</evidence>
<gene>
    <name evidence="13" type="ORF">SAMN05443550_101309</name>
</gene>
<name>A0A1H3WLQ9_9SPHI</name>
<organism evidence="13 14">
    <name type="scientific">Pedobacter hartonius</name>
    <dbReference type="NCBI Taxonomy" id="425514"/>
    <lineage>
        <taxon>Bacteria</taxon>
        <taxon>Pseudomonadati</taxon>
        <taxon>Bacteroidota</taxon>
        <taxon>Sphingobacteriia</taxon>
        <taxon>Sphingobacteriales</taxon>
        <taxon>Sphingobacteriaceae</taxon>
        <taxon>Pedobacter</taxon>
    </lineage>
</organism>
<dbReference type="GO" id="GO:0009279">
    <property type="term" value="C:cell outer membrane"/>
    <property type="evidence" value="ECO:0007669"/>
    <property type="project" value="UniProtKB-SubCell"/>
</dbReference>
<feature type="domain" description="TonB-dependent receptor plug" evidence="12">
    <location>
        <begin position="116"/>
        <end position="237"/>
    </location>
</feature>
<dbReference type="Gene3D" id="2.170.130.10">
    <property type="entry name" value="TonB-dependent receptor, plug domain"/>
    <property type="match status" value="1"/>
</dbReference>
<feature type="domain" description="TonB-dependent receptor-like beta-barrel" evidence="11">
    <location>
        <begin position="315"/>
        <end position="1001"/>
    </location>
</feature>
<dbReference type="NCBIfam" id="TIGR04056">
    <property type="entry name" value="OMP_RagA_SusC"/>
    <property type="match status" value="1"/>
</dbReference>
<sequence length="1045" mass="113227">MKKILLIFLALSLCTPGGVFAQNKKIGGRVTSSDNGMPLPGVSVKVSGSRNGVQTDSDGSFTLNLLGRQYTIVFSFIGYLPQTITIGSNSTYNVKLVSDQKQLNDVVVIGYGSESKRTITGAISRVKAAEIQGRPVTGLDQALQGLVAGVQVTSASGTPGGAVTVRVRGVSTINADSQPLYVIDGTPIQTGSNSQIGFGNGQTNALNDINPNDIESIDVLKDAAAAAIYGSRASNGVVIVTTRRGKSGKTSIDLDYYTGIQKATARIDALTGPQYVQLYQDAVQNRYAASIGTPAYPTVASYISAALNRPLLANDPGTYPTTNWQDQVFRNAPISNYNLSINGGTEKTRFNITSGYFDQDGILKGSDYNRFNMRLNLDHTINDKFKIGTSTSFNRSTSSRINNDNNIYGVLSSAILLSPAINAYNADGTYGRDVYSSVENPIAAYKEPLNLTTAERLLSNIYGEYKLLPSLTFKTNFAADDQIYHERRFVPSTLNAGAAPTNGSGIEAYYSDLNLLNENILTFNKSYGDHSFSILGGQSWQKDNNETLFASGTNFPGNDIRRLSAAAVKTDASSAGSSSTLVSFFGRANYSYKNRYIFSATLRSDGSSRFADGHRYGYFPAISGAWLISDEAFMKNISWVSTLKLRSSWGKTGNNFVNDFASRTLISAYNTTAGQGISYAGVAGLYPSQLGDPNLTWEKTTSTDIAVDFGFLKDRITLSADVYYRKTNDLLAPLPLAGSTGFTTYTTNAGSMYNKGLELDLQTINIKSTDFSWTTNFNISFNRNKILSLANNNAPYASGFGSWVQVGDPIGAFRGYKVSGIFQNQAEIDQLNTVARTKTGNATALYQVQATAPGDIRFEDLNGDGVITSEDQTILGSAQPKFVGGLSNSFKYKMFDLSMLWQFSYGNKVLNWARSFAEGMNAIYGQFATTLDRWTPTHTDTEMPRAVLGDPNTNNRVSDRFIENGSYLRMKNLSLGFSLPDNMATKLHVRKLRIFAAAQNLATVTKYKGFDPEVSTFNSTPASAGTDFLTAPQAKTFTFGVNIGF</sequence>
<dbReference type="STRING" id="425514.SAMN05443550_101309"/>
<dbReference type="Proteomes" id="UP000198850">
    <property type="component" value="Unassembled WGS sequence"/>
</dbReference>
<evidence type="ECO:0000256" key="7">
    <source>
        <dbReference type="ARBA" id="ARBA00023237"/>
    </source>
</evidence>
<evidence type="ECO:0000259" key="12">
    <source>
        <dbReference type="Pfam" id="PF07715"/>
    </source>
</evidence>
<keyword evidence="10" id="KW-0732">Signal</keyword>
<dbReference type="EMBL" id="FNRA01000001">
    <property type="protein sequence ID" value="SDZ88065.1"/>
    <property type="molecule type" value="Genomic_DNA"/>
</dbReference>
<evidence type="ECO:0000256" key="5">
    <source>
        <dbReference type="ARBA" id="ARBA00023077"/>
    </source>
</evidence>
<dbReference type="InterPro" id="IPR039426">
    <property type="entry name" value="TonB-dep_rcpt-like"/>
</dbReference>
<dbReference type="SUPFAM" id="SSF56935">
    <property type="entry name" value="Porins"/>
    <property type="match status" value="1"/>
</dbReference>
<keyword evidence="5 9" id="KW-0798">TonB box</keyword>
<dbReference type="InterPro" id="IPR008969">
    <property type="entry name" value="CarboxyPept-like_regulatory"/>
</dbReference>
<evidence type="ECO:0000313" key="14">
    <source>
        <dbReference type="Proteomes" id="UP000198850"/>
    </source>
</evidence>
<dbReference type="Gene3D" id="2.40.170.20">
    <property type="entry name" value="TonB-dependent receptor, beta-barrel domain"/>
    <property type="match status" value="1"/>
</dbReference>
<dbReference type="InterPro" id="IPR036942">
    <property type="entry name" value="Beta-barrel_TonB_sf"/>
</dbReference>
<dbReference type="Pfam" id="PF07715">
    <property type="entry name" value="Plug"/>
    <property type="match status" value="1"/>
</dbReference>
<feature type="chain" id="PRO_5011793911" evidence="10">
    <location>
        <begin position="22"/>
        <end position="1045"/>
    </location>
</feature>
<reference evidence="13 14" key="1">
    <citation type="submission" date="2016-10" db="EMBL/GenBank/DDBJ databases">
        <authorList>
            <person name="de Groot N.N."/>
        </authorList>
    </citation>
    <scope>NUCLEOTIDE SEQUENCE [LARGE SCALE GENOMIC DNA]</scope>
    <source>
        <strain evidence="13 14">DSM 19033</strain>
    </source>
</reference>
<keyword evidence="2 8" id="KW-0813">Transport</keyword>
<dbReference type="InterPro" id="IPR012910">
    <property type="entry name" value="Plug_dom"/>
</dbReference>
<evidence type="ECO:0000256" key="9">
    <source>
        <dbReference type="RuleBase" id="RU003357"/>
    </source>
</evidence>
<dbReference type="InterPro" id="IPR037066">
    <property type="entry name" value="Plug_dom_sf"/>
</dbReference>
<dbReference type="PROSITE" id="PS52016">
    <property type="entry name" value="TONB_DEPENDENT_REC_3"/>
    <property type="match status" value="1"/>
</dbReference>
<dbReference type="Pfam" id="PF00593">
    <property type="entry name" value="TonB_dep_Rec_b-barrel"/>
    <property type="match status" value="1"/>
</dbReference>
<evidence type="ECO:0000256" key="6">
    <source>
        <dbReference type="ARBA" id="ARBA00023136"/>
    </source>
</evidence>
<proteinExistence type="inferred from homology"/>
<feature type="signal peptide" evidence="10">
    <location>
        <begin position="1"/>
        <end position="21"/>
    </location>
</feature>
<evidence type="ECO:0000256" key="2">
    <source>
        <dbReference type="ARBA" id="ARBA00022448"/>
    </source>
</evidence>
<evidence type="ECO:0000256" key="10">
    <source>
        <dbReference type="SAM" id="SignalP"/>
    </source>
</evidence>
<dbReference type="RefSeq" id="WP_175470452.1">
    <property type="nucleotide sequence ID" value="NZ_FNRA01000001.1"/>
</dbReference>
<evidence type="ECO:0000256" key="3">
    <source>
        <dbReference type="ARBA" id="ARBA00022452"/>
    </source>
</evidence>
<dbReference type="AlphaFoldDB" id="A0A1H3WLQ9"/>
<evidence type="ECO:0000256" key="1">
    <source>
        <dbReference type="ARBA" id="ARBA00004571"/>
    </source>
</evidence>
<evidence type="ECO:0000256" key="4">
    <source>
        <dbReference type="ARBA" id="ARBA00022692"/>
    </source>
</evidence>
<keyword evidence="14" id="KW-1185">Reference proteome</keyword>
<protein>
    <submittedName>
        <fullName evidence="13">TonB-linked outer membrane protein, SusC/RagA family</fullName>
    </submittedName>
</protein>